<protein>
    <submittedName>
        <fullName evidence="1">Uncharacterized protein</fullName>
    </submittedName>
</protein>
<name>A0A645GGZ9_9ZZZZ</name>
<organism evidence="1">
    <name type="scientific">bioreactor metagenome</name>
    <dbReference type="NCBI Taxonomy" id="1076179"/>
    <lineage>
        <taxon>unclassified sequences</taxon>
        <taxon>metagenomes</taxon>
        <taxon>ecological metagenomes</taxon>
    </lineage>
</organism>
<dbReference type="EMBL" id="VSSQ01071569">
    <property type="protein sequence ID" value="MPN23154.1"/>
    <property type="molecule type" value="Genomic_DNA"/>
</dbReference>
<reference evidence="1" key="1">
    <citation type="submission" date="2019-08" db="EMBL/GenBank/DDBJ databases">
        <authorList>
            <person name="Kucharzyk K."/>
            <person name="Murdoch R.W."/>
            <person name="Higgins S."/>
            <person name="Loffler F."/>
        </authorList>
    </citation>
    <scope>NUCLEOTIDE SEQUENCE</scope>
</reference>
<dbReference type="AlphaFoldDB" id="A0A645GGZ9"/>
<accession>A0A645GGZ9</accession>
<gene>
    <name evidence="1" type="ORF">SDC9_170541</name>
</gene>
<sequence>MSGEIYSKAYIARCHRTLKEWGAPLDGWVVNNTYDCLEEADELFTCELCGCTRVRIVHEMKHVQFYEPISVGCICAGIMEDDILAAKERDRLMKNRAKRRKNFLKRLWDKTLDGAYVLRYRGELLKISESHVHPGHFTVSLGNDCTSQHKGKPITNFLSAVHAAFNLIDPAEEAWHA</sequence>
<comment type="caution">
    <text evidence="1">The sequence shown here is derived from an EMBL/GenBank/DDBJ whole genome shotgun (WGS) entry which is preliminary data.</text>
</comment>
<evidence type="ECO:0000313" key="1">
    <source>
        <dbReference type="EMBL" id="MPN23154.1"/>
    </source>
</evidence>
<proteinExistence type="predicted"/>